<feature type="signal peptide" evidence="1">
    <location>
        <begin position="1"/>
        <end position="23"/>
    </location>
</feature>
<dbReference type="EMBL" id="JAFKGL010000010">
    <property type="protein sequence ID" value="MBN9412483.1"/>
    <property type="molecule type" value="Genomic_DNA"/>
</dbReference>
<dbReference type="InterPro" id="IPR018642">
    <property type="entry name" value="DUF2066"/>
</dbReference>
<keyword evidence="1" id="KW-0732">Signal</keyword>
<evidence type="ECO:0000313" key="2">
    <source>
        <dbReference type="EMBL" id="MBN9412483.1"/>
    </source>
</evidence>
<accession>A0A8J7PWI2</accession>
<evidence type="ECO:0000313" key="3">
    <source>
        <dbReference type="Proteomes" id="UP000664414"/>
    </source>
</evidence>
<protein>
    <submittedName>
        <fullName evidence="2">DUF2066 domain-containing protein</fullName>
    </submittedName>
</protein>
<dbReference type="AlphaFoldDB" id="A0A8J7PWI2"/>
<reference evidence="2" key="1">
    <citation type="submission" date="2021-02" db="EMBL/GenBank/DDBJ databases">
        <title>Thiocyanate and organic carbon inputs drive convergent selection for specific autotrophic Afipia and Thiobacillus strains within complex microbiomes.</title>
        <authorList>
            <person name="Huddy R.J."/>
            <person name="Sachdeva R."/>
            <person name="Kadzinga F."/>
            <person name="Kantor R.S."/>
            <person name="Harrison S.T.L."/>
            <person name="Banfield J.F."/>
        </authorList>
    </citation>
    <scope>NUCLEOTIDE SEQUENCE</scope>
    <source>
        <strain evidence="2">SCN18_10_11_15_R4_P_38_20</strain>
    </source>
</reference>
<gene>
    <name evidence="2" type="ORF">J0H12_00955</name>
</gene>
<sequence>MLSKFVILLWVSISCLVASNTLAANEDYVIRNIQVDVTGSSALEARTKAMIEAQRQAYHALLEKVLPEPDAFLLNLTDDQVESLVQSIEIQGEKTSDVRYLGTLTIHFIPKAVQEWLTQQDKKVTASSLNKTTIIVPVLVRHEKTLLWEENNPWWQAWNQKTDLENETLVIPMGDLQDLKSLSAKNALEGNQDAICKMLNRYHANRMMISIFYEDLPSRLEVRHYTPEGLIDHSPLVEFDMNEHAPASLLPLAIAKVVEASKAILQTSAQSESKQLHFTITFNNYPEWIYLQQQLESIQGIQKIMIHHLSLKEAQISLTCSGTETFIENQLKTKGLFIDQKTHDFTSKTLSLRIDESLPS</sequence>
<comment type="caution">
    <text evidence="2">The sequence shown here is derived from an EMBL/GenBank/DDBJ whole genome shotgun (WGS) entry which is preliminary data.</text>
</comment>
<proteinExistence type="predicted"/>
<feature type="chain" id="PRO_5035218354" evidence="1">
    <location>
        <begin position="24"/>
        <end position="360"/>
    </location>
</feature>
<evidence type="ECO:0000256" key="1">
    <source>
        <dbReference type="SAM" id="SignalP"/>
    </source>
</evidence>
<organism evidence="2 3">
    <name type="scientific">Candidatus Paracaedimonas acanthamoebae</name>
    <dbReference type="NCBI Taxonomy" id="244581"/>
    <lineage>
        <taxon>Bacteria</taxon>
        <taxon>Pseudomonadati</taxon>
        <taxon>Pseudomonadota</taxon>
        <taxon>Alphaproteobacteria</taxon>
        <taxon>Holosporales</taxon>
        <taxon>Caedimonadaceae</taxon>
        <taxon>Candidatus Paracaedimonas</taxon>
    </lineage>
</organism>
<name>A0A8J7PWI2_9PROT</name>
<dbReference type="Pfam" id="PF09839">
    <property type="entry name" value="DUF2066"/>
    <property type="match status" value="1"/>
</dbReference>
<dbReference type="Proteomes" id="UP000664414">
    <property type="component" value="Unassembled WGS sequence"/>
</dbReference>
<dbReference type="PROSITE" id="PS51257">
    <property type="entry name" value="PROKAR_LIPOPROTEIN"/>
    <property type="match status" value="1"/>
</dbReference>